<dbReference type="CDD" id="cd00761">
    <property type="entry name" value="Glyco_tranf_GTA_type"/>
    <property type="match status" value="1"/>
</dbReference>
<dbReference type="GeneID" id="73796525"/>
<dbReference type="Proteomes" id="UP000295773">
    <property type="component" value="Unassembled WGS sequence"/>
</dbReference>
<evidence type="ECO:0000313" key="2">
    <source>
        <dbReference type="Proteomes" id="UP000295773"/>
    </source>
</evidence>
<sequence>MAAMSDKKVEVLITTVNCKNPEALLQQMHIQSAACIGNQCEVNRIDTIQASGGSYIVYNFNERGVGLNRNNLLMRTKAEYCLFGDDDLVYVDGYENIVKDAFQTYPDADVILFNLEEETSSRYKIQKPFKVNYFNFMRFGAARMAVKRTSIQTRGILFNLCFGGGCAHAHGEDTLFLNSCLKAGLHIYALPITIATLTEVRASSWFHGYDEKYFLDKGLLYYVMSRRFYPFLILQDALRHHKTYDKTIGYLVKTMKRGVADERKRRMQ</sequence>
<accession>A0A4R3TBD4</accession>
<dbReference type="Gene3D" id="3.90.550.10">
    <property type="entry name" value="Spore Coat Polysaccharide Biosynthesis Protein SpsA, Chain A"/>
    <property type="match status" value="1"/>
</dbReference>
<gene>
    <name evidence="1" type="ORF">EDD61_11260</name>
</gene>
<keyword evidence="2" id="KW-1185">Reference proteome</keyword>
<dbReference type="EMBL" id="SMBP01000012">
    <property type="protein sequence ID" value="TCU59032.1"/>
    <property type="molecule type" value="Genomic_DNA"/>
</dbReference>
<dbReference type="InterPro" id="IPR029044">
    <property type="entry name" value="Nucleotide-diphossugar_trans"/>
</dbReference>
<reference evidence="1 2" key="1">
    <citation type="submission" date="2019-03" db="EMBL/GenBank/DDBJ databases">
        <title>Genomic Encyclopedia of Type Strains, Phase IV (KMG-IV): sequencing the most valuable type-strain genomes for metagenomic binning, comparative biology and taxonomic classification.</title>
        <authorList>
            <person name="Goeker M."/>
        </authorList>
    </citation>
    <scope>NUCLEOTIDE SEQUENCE [LARGE SCALE GENOMIC DNA]</scope>
    <source>
        <strain evidence="1 2">DSM 29481</strain>
    </source>
</reference>
<evidence type="ECO:0000313" key="1">
    <source>
        <dbReference type="EMBL" id="TCU59032.1"/>
    </source>
</evidence>
<comment type="caution">
    <text evidence="1">The sequence shown here is derived from an EMBL/GenBank/DDBJ whole genome shotgun (WGS) entry which is preliminary data.</text>
</comment>
<dbReference type="AlphaFoldDB" id="A0A4R3TBD4"/>
<proteinExistence type="predicted"/>
<dbReference type="SUPFAM" id="SSF53448">
    <property type="entry name" value="Nucleotide-diphospho-sugar transferases"/>
    <property type="match status" value="1"/>
</dbReference>
<protein>
    <recommendedName>
        <fullName evidence="3">Glycosyl transferase family 2</fullName>
    </recommendedName>
</protein>
<organism evidence="1 2">
    <name type="scientific">Longicatena caecimuris</name>
    <dbReference type="NCBI Taxonomy" id="1796635"/>
    <lineage>
        <taxon>Bacteria</taxon>
        <taxon>Bacillati</taxon>
        <taxon>Bacillota</taxon>
        <taxon>Erysipelotrichia</taxon>
        <taxon>Erysipelotrichales</taxon>
        <taxon>Erysipelotrichaceae</taxon>
        <taxon>Longicatena</taxon>
    </lineage>
</organism>
<evidence type="ECO:0008006" key="3">
    <source>
        <dbReference type="Google" id="ProtNLM"/>
    </source>
</evidence>
<name>A0A4R3TBD4_9FIRM</name>
<dbReference type="RefSeq" id="WP_008686991.1">
    <property type="nucleotide sequence ID" value="NZ_AP024510.1"/>
</dbReference>